<name>A0A7J7M5L5_9MAGN</name>
<evidence type="ECO:0000256" key="1">
    <source>
        <dbReference type="SAM" id="SignalP"/>
    </source>
</evidence>
<dbReference type="OrthoDB" id="642536at2759"/>
<evidence type="ECO:0000313" key="2">
    <source>
        <dbReference type="EMBL" id="KAF6150167.1"/>
    </source>
</evidence>
<proteinExistence type="predicted"/>
<keyword evidence="1" id="KW-0732">Signal</keyword>
<dbReference type="AlphaFoldDB" id="A0A7J7M5L5"/>
<dbReference type="Proteomes" id="UP000541444">
    <property type="component" value="Unassembled WGS sequence"/>
</dbReference>
<reference evidence="2 3" key="1">
    <citation type="journal article" date="2020" name="IScience">
        <title>Genome Sequencing of the Endangered Kingdonia uniflora (Circaeasteraceae, Ranunculales) Reveals Potential Mechanisms of Evolutionary Specialization.</title>
        <authorList>
            <person name="Sun Y."/>
            <person name="Deng T."/>
            <person name="Zhang A."/>
            <person name="Moore M.J."/>
            <person name="Landis J.B."/>
            <person name="Lin N."/>
            <person name="Zhang H."/>
            <person name="Zhang X."/>
            <person name="Huang J."/>
            <person name="Zhang X."/>
            <person name="Sun H."/>
            <person name="Wang H."/>
        </authorList>
    </citation>
    <scope>NUCLEOTIDE SEQUENCE [LARGE SCALE GENOMIC DNA]</scope>
    <source>
        <strain evidence="2">TB1705</strain>
        <tissue evidence="2">Leaf</tissue>
    </source>
</reference>
<dbReference type="EMBL" id="JACGCM010001753">
    <property type="protein sequence ID" value="KAF6150167.1"/>
    <property type="molecule type" value="Genomic_DNA"/>
</dbReference>
<comment type="caution">
    <text evidence="2">The sequence shown here is derived from an EMBL/GenBank/DDBJ whole genome shotgun (WGS) entry which is preliminary data.</text>
</comment>
<sequence>MNQMGRLKGFICFISCPWSLEVVLVEDTNKMEISGQKVRQVPHWNINGYTTTGLKVYKLDQIGLGLYNWVEMKNLCGQTMILDINSYCPGLSYLLCDLGVFDIQEGRLEEPNPLKEFINILPPSIWVQPTLQGVCN</sequence>
<organism evidence="2 3">
    <name type="scientific">Kingdonia uniflora</name>
    <dbReference type="NCBI Taxonomy" id="39325"/>
    <lineage>
        <taxon>Eukaryota</taxon>
        <taxon>Viridiplantae</taxon>
        <taxon>Streptophyta</taxon>
        <taxon>Embryophyta</taxon>
        <taxon>Tracheophyta</taxon>
        <taxon>Spermatophyta</taxon>
        <taxon>Magnoliopsida</taxon>
        <taxon>Ranunculales</taxon>
        <taxon>Circaeasteraceae</taxon>
        <taxon>Kingdonia</taxon>
    </lineage>
</organism>
<protein>
    <submittedName>
        <fullName evidence="2">Uncharacterized protein</fullName>
    </submittedName>
</protein>
<evidence type="ECO:0000313" key="3">
    <source>
        <dbReference type="Proteomes" id="UP000541444"/>
    </source>
</evidence>
<keyword evidence="3" id="KW-1185">Reference proteome</keyword>
<feature type="signal peptide" evidence="1">
    <location>
        <begin position="1"/>
        <end position="19"/>
    </location>
</feature>
<gene>
    <name evidence="2" type="ORF">GIB67_023122</name>
</gene>
<feature type="chain" id="PRO_5029836434" evidence="1">
    <location>
        <begin position="20"/>
        <end position="136"/>
    </location>
</feature>
<accession>A0A7J7M5L5</accession>